<evidence type="ECO:0008006" key="4">
    <source>
        <dbReference type="Google" id="ProtNLM"/>
    </source>
</evidence>
<reference evidence="3" key="1">
    <citation type="journal article" date="2019" name="Int. J. Syst. Evol. Microbiol.">
        <title>The Global Catalogue of Microorganisms (GCM) 10K type strain sequencing project: providing services to taxonomists for standard genome sequencing and annotation.</title>
        <authorList>
            <consortium name="The Broad Institute Genomics Platform"/>
            <consortium name="The Broad Institute Genome Sequencing Center for Infectious Disease"/>
            <person name="Wu L."/>
            <person name="Ma J."/>
        </authorList>
    </citation>
    <scope>NUCLEOTIDE SEQUENCE [LARGE SCALE GENOMIC DNA]</scope>
    <source>
        <strain evidence="3">CGMCC 4.7466</strain>
    </source>
</reference>
<protein>
    <recommendedName>
        <fullName evidence="4">DUF748 domain-containing protein</fullName>
    </recommendedName>
</protein>
<dbReference type="EMBL" id="JBHSJJ010000005">
    <property type="protein sequence ID" value="MFC4872257.1"/>
    <property type="molecule type" value="Genomic_DNA"/>
</dbReference>
<organism evidence="2 3">
    <name type="scientific">Negadavirga shengliensis</name>
    <dbReference type="NCBI Taxonomy" id="1389218"/>
    <lineage>
        <taxon>Bacteria</taxon>
        <taxon>Pseudomonadati</taxon>
        <taxon>Bacteroidota</taxon>
        <taxon>Cytophagia</taxon>
        <taxon>Cytophagales</taxon>
        <taxon>Cyclobacteriaceae</taxon>
        <taxon>Negadavirga</taxon>
    </lineage>
</organism>
<keyword evidence="1" id="KW-0472">Membrane</keyword>
<sequence length="557" mass="64796">MRVKRPLILLLVFASAIFILFQVIPMIINWYLNQNAAKIVRDMITRGYDFAGHEVRFGKIRFDYDYRGTYLQLNDVEIIPGETLQEKDKIRFHLNFEAASLTGFKWIDFLLNNSIKLDSAYIENVSLESITPPLEALDLDNSDKKRGEGEDYNKISMNHIRVNRVSFDNKDSYTDSTRLSIKDLFLFADDFELTKEDINDPEALFSVDNVEGYMDQAVLHFNQYRNALLAKDLSFNTEDQKMIIEKVTLNNKLGKYEYTGQFEKETDWMELHQGKVQLGGMDFQTFFRKGHIVAESLTLEDPELEIFRDKRKPEDRERRPKMIHEVVKELPKKVRVDNVIIENAYVSYEERPDNDAPRAGKIFFDQINATIGKVTNFSEDLEKDDRMEVKARGRLIGRAKIDLKVTYFINDEKGKFLMNGKIGSMMLNPLNEMIEPATQVAIKSGWVNDVYFNIEADDIDGHGDLIVKYKDLEIEILDKEFGKNQNILRRIGSFLANKVVIKSQNPTKRGTLNEGAVYFKRRQHKFIFNYWWHLVLSGLKSTITGETEKEMRENSGK</sequence>
<dbReference type="RefSeq" id="WP_377064485.1">
    <property type="nucleotide sequence ID" value="NZ_JBHSJJ010000005.1"/>
</dbReference>
<accession>A0ABV9T0N6</accession>
<gene>
    <name evidence="2" type="ORF">ACFPFU_11190</name>
</gene>
<keyword evidence="3" id="KW-1185">Reference proteome</keyword>
<name>A0ABV9T0N6_9BACT</name>
<keyword evidence="1" id="KW-1133">Transmembrane helix</keyword>
<evidence type="ECO:0000313" key="3">
    <source>
        <dbReference type="Proteomes" id="UP001595818"/>
    </source>
</evidence>
<evidence type="ECO:0000256" key="1">
    <source>
        <dbReference type="SAM" id="Phobius"/>
    </source>
</evidence>
<keyword evidence="1" id="KW-0812">Transmembrane</keyword>
<proteinExistence type="predicted"/>
<evidence type="ECO:0000313" key="2">
    <source>
        <dbReference type="EMBL" id="MFC4872257.1"/>
    </source>
</evidence>
<feature type="transmembrane region" description="Helical" evidence="1">
    <location>
        <begin position="7"/>
        <end position="32"/>
    </location>
</feature>
<comment type="caution">
    <text evidence="2">The sequence shown here is derived from an EMBL/GenBank/DDBJ whole genome shotgun (WGS) entry which is preliminary data.</text>
</comment>
<dbReference type="Proteomes" id="UP001595818">
    <property type="component" value="Unassembled WGS sequence"/>
</dbReference>